<keyword evidence="8" id="KW-0460">Magnesium</keyword>
<keyword evidence="4" id="KW-0235">DNA replication</keyword>
<comment type="caution">
    <text evidence="13">The sequence shown here is derived from an EMBL/GenBank/DDBJ whole genome shotgun (WGS) entry which is preliminary data.</text>
</comment>
<dbReference type="Proteomes" id="UP000239352">
    <property type="component" value="Unassembled WGS sequence"/>
</dbReference>
<accession>A0A2T0H0U4</accession>
<evidence type="ECO:0000256" key="10">
    <source>
        <dbReference type="ARBA" id="ARBA00035861"/>
    </source>
</evidence>
<dbReference type="FunCoup" id="A0A2T0H0U4">
    <property type="interactions" value="7"/>
</dbReference>
<dbReference type="STRING" id="1050202.GCA_000384035_00619"/>
<evidence type="ECO:0000256" key="11">
    <source>
        <dbReference type="ARBA" id="ARBA00038905"/>
    </source>
</evidence>
<gene>
    <name evidence="13" type="ORF">CEP50_03285</name>
</gene>
<dbReference type="EMBL" id="PVSR01000002">
    <property type="protein sequence ID" value="PRW64957.1"/>
    <property type="molecule type" value="Genomic_DNA"/>
</dbReference>
<proteinExistence type="inferred from homology"/>
<keyword evidence="9" id="KW-0234">DNA repair</keyword>
<evidence type="ECO:0000313" key="13">
    <source>
        <dbReference type="EMBL" id="PRW64957.1"/>
    </source>
</evidence>
<dbReference type="InterPro" id="IPR015797">
    <property type="entry name" value="NUDIX_hydrolase-like_dom_sf"/>
</dbReference>
<evidence type="ECO:0000256" key="9">
    <source>
        <dbReference type="ARBA" id="ARBA00023204"/>
    </source>
</evidence>
<evidence type="ECO:0000256" key="1">
    <source>
        <dbReference type="ARBA" id="ARBA00001946"/>
    </source>
</evidence>
<dbReference type="InterPro" id="IPR020476">
    <property type="entry name" value="Nudix_hydrolase"/>
</dbReference>
<dbReference type="GO" id="GO:0044715">
    <property type="term" value="F:8-oxo-dGDP phosphatase activity"/>
    <property type="evidence" value="ECO:0007669"/>
    <property type="project" value="TreeGrafter"/>
</dbReference>
<evidence type="ECO:0000256" key="4">
    <source>
        <dbReference type="ARBA" id="ARBA00022705"/>
    </source>
</evidence>
<name>A0A2T0H0U4_ACTMO</name>
<comment type="cofactor">
    <cofactor evidence="1">
        <name>Mg(2+)</name>
        <dbReference type="ChEBI" id="CHEBI:18420"/>
    </cofactor>
</comment>
<dbReference type="SUPFAM" id="SSF55811">
    <property type="entry name" value="Nudix"/>
    <property type="match status" value="1"/>
</dbReference>
<evidence type="ECO:0000259" key="12">
    <source>
        <dbReference type="PROSITE" id="PS51462"/>
    </source>
</evidence>
<keyword evidence="3" id="KW-0515">Mutator protein</keyword>
<dbReference type="PROSITE" id="PS51462">
    <property type="entry name" value="NUDIX"/>
    <property type="match status" value="1"/>
</dbReference>
<comment type="similarity">
    <text evidence="2">Belongs to the Nudix hydrolase family.</text>
</comment>
<dbReference type="PANTHER" id="PTHR47707:SF1">
    <property type="entry name" value="NUDIX HYDROLASE FAMILY PROTEIN"/>
    <property type="match status" value="1"/>
</dbReference>
<dbReference type="InterPro" id="IPR047127">
    <property type="entry name" value="MutT-like"/>
</dbReference>
<dbReference type="Pfam" id="PF00293">
    <property type="entry name" value="NUDIX"/>
    <property type="match status" value="1"/>
</dbReference>
<keyword evidence="5" id="KW-0479">Metal-binding</keyword>
<feature type="domain" description="Nudix hydrolase" evidence="12">
    <location>
        <begin position="1"/>
        <end position="113"/>
    </location>
</feature>
<sequence length="126" mass="13894">MLLAQQRCCPARHAGRWELPGGRVEPGEDEAAAVVRECREELGVDVRVAGRFGTDVPIPGEPGMLLRGYLATLADPSAVPWPVEHRAVRWLGAEGLTEVDWLATDRLLLDAMRGVVEEDRRRALSE</sequence>
<reference evidence="13 14" key="1">
    <citation type="submission" date="2018-03" db="EMBL/GenBank/DDBJ databases">
        <title>Actinopolyspora mortivallis from Sahara, screening for active biomolecules.</title>
        <authorList>
            <person name="Selama O."/>
            <person name="Wellington E.M.H."/>
            <person name="Hacene H."/>
        </authorList>
    </citation>
    <scope>NUCLEOTIDE SEQUENCE [LARGE SCALE GENOMIC DNA]</scope>
    <source>
        <strain evidence="13 14">M5A</strain>
    </source>
</reference>
<dbReference type="PRINTS" id="PR00502">
    <property type="entry name" value="NUDIXFAMILY"/>
</dbReference>
<comment type="catalytic activity">
    <reaction evidence="10">
        <text>8-oxo-dGTP + H2O = 8-oxo-dGMP + diphosphate + H(+)</text>
        <dbReference type="Rhea" id="RHEA:31575"/>
        <dbReference type="ChEBI" id="CHEBI:15377"/>
        <dbReference type="ChEBI" id="CHEBI:15378"/>
        <dbReference type="ChEBI" id="CHEBI:33019"/>
        <dbReference type="ChEBI" id="CHEBI:63224"/>
        <dbReference type="ChEBI" id="CHEBI:77896"/>
        <dbReference type="EC" id="3.6.1.55"/>
    </reaction>
</comment>
<dbReference type="InParanoid" id="A0A2T0H0U4"/>
<protein>
    <recommendedName>
        <fullName evidence="11">8-oxo-dGTP diphosphatase</fullName>
        <ecNumber evidence="11">3.6.1.55</ecNumber>
    </recommendedName>
</protein>
<dbReference type="InterPro" id="IPR000086">
    <property type="entry name" value="NUDIX_hydrolase_dom"/>
</dbReference>
<evidence type="ECO:0000256" key="7">
    <source>
        <dbReference type="ARBA" id="ARBA00022801"/>
    </source>
</evidence>
<dbReference type="PANTHER" id="PTHR47707">
    <property type="entry name" value="8-OXO-DGTP DIPHOSPHATASE"/>
    <property type="match status" value="1"/>
</dbReference>
<dbReference type="GO" id="GO:0044716">
    <property type="term" value="F:8-oxo-GDP phosphatase activity"/>
    <property type="evidence" value="ECO:0007669"/>
    <property type="project" value="TreeGrafter"/>
</dbReference>
<keyword evidence="7" id="KW-0378">Hydrolase</keyword>
<keyword evidence="14" id="KW-1185">Reference proteome</keyword>
<organism evidence="13 14">
    <name type="scientific">Actinopolyspora mortivallis</name>
    <dbReference type="NCBI Taxonomy" id="33906"/>
    <lineage>
        <taxon>Bacteria</taxon>
        <taxon>Bacillati</taxon>
        <taxon>Actinomycetota</taxon>
        <taxon>Actinomycetes</taxon>
        <taxon>Actinopolysporales</taxon>
        <taxon>Actinopolysporaceae</taxon>
        <taxon>Actinopolyspora</taxon>
    </lineage>
</organism>
<evidence type="ECO:0000256" key="5">
    <source>
        <dbReference type="ARBA" id="ARBA00022723"/>
    </source>
</evidence>
<dbReference type="GO" id="GO:0046872">
    <property type="term" value="F:metal ion binding"/>
    <property type="evidence" value="ECO:0007669"/>
    <property type="project" value="UniProtKB-KW"/>
</dbReference>
<keyword evidence="6" id="KW-0227">DNA damage</keyword>
<dbReference type="GO" id="GO:0006281">
    <property type="term" value="P:DNA repair"/>
    <property type="evidence" value="ECO:0007669"/>
    <property type="project" value="UniProtKB-KW"/>
</dbReference>
<dbReference type="AlphaFoldDB" id="A0A2T0H0U4"/>
<evidence type="ECO:0000256" key="2">
    <source>
        <dbReference type="ARBA" id="ARBA00005582"/>
    </source>
</evidence>
<evidence type="ECO:0000256" key="8">
    <source>
        <dbReference type="ARBA" id="ARBA00022842"/>
    </source>
</evidence>
<dbReference type="EC" id="3.6.1.55" evidence="11"/>
<evidence type="ECO:0000313" key="14">
    <source>
        <dbReference type="Proteomes" id="UP000239352"/>
    </source>
</evidence>
<dbReference type="GO" id="GO:0006260">
    <property type="term" value="P:DNA replication"/>
    <property type="evidence" value="ECO:0007669"/>
    <property type="project" value="UniProtKB-KW"/>
</dbReference>
<evidence type="ECO:0000256" key="3">
    <source>
        <dbReference type="ARBA" id="ARBA00022457"/>
    </source>
</evidence>
<dbReference type="GO" id="GO:0008413">
    <property type="term" value="F:8-oxo-7,8-dihydroguanosine triphosphate pyrophosphatase activity"/>
    <property type="evidence" value="ECO:0007669"/>
    <property type="project" value="TreeGrafter"/>
</dbReference>
<evidence type="ECO:0000256" key="6">
    <source>
        <dbReference type="ARBA" id="ARBA00022763"/>
    </source>
</evidence>
<dbReference type="Gene3D" id="3.90.79.10">
    <property type="entry name" value="Nucleoside Triphosphate Pyrophosphohydrolase"/>
    <property type="match status" value="1"/>
</dbReference>
<dbReference type="GO" id="GO:0035539">
    <property type="term" value="F:8-oxo-7,8-dihydrodeoxyguanosine triphosphate pyrophosphatase activity"/>
    <property type="evidence" value="ECO:0007669"/>
    <property type="project" value="UniProtKB-EC"/>
</dbReference>